<proteinExistence type="predicted"/>
<gene>
    <name evidence="1" type="ORF">PoB_000594000</name>
</gene>
<evidence type="ECO:0000313" key="1">
    <source>
        <dbReference type="EMBL" id="GFN79434.1"/>
    </source>
</evidence>
<evidence type="ECO:0000313" key="2">
    <source>
        <dbReference type="Proteomes" id="UP000735302"/>
    </source>
</evidence>
<protein>
    <submittedName>
        <fullName evidence="1">Uncharacterized protein</fullName>
    </submittedName>
</protein>
<sequence length="163" mass="18964">MFGFNRKKPFMELLHRSTTTTTTTRKLAWCLVIILHTMVMLLFDHQDVILFVSAPIAFPPELIPLAVRPSNDKTAQASPHEFPHMFFFKITLFSRTCLRDPRKIHSIAIKFERGQTFADYTPQSSLNVLIRSQFGNLEEIQYFHKMPRGLLSVGDLNHRQKTF</sequence>
<comment type="caution">
    <text evidence="1">The sequence shown here is derived from an EMBL/GenBank/DDBJ whole genome shotgun (WGS) entry which is preliminary data.</text>
</comment>
<dbReference type="EMBL" id="BLXT01000663">
    <property type="protein sequence ID" value="GFN79434.1"/>
    <property type="molecule type" value="Genomic_DNA"/>
</dbReference>
<reference evidence="1 2" key="1">
    <citation type="journal article" date="2021" name="Elife">
        <title>Chloroplast acquisition without the gene transfer in kleptoplastic sea slugs, Plakobranchus ocellatus.</title>
        <authorList>
            <person name="Maeda T."/>
            <person name="Takahashi S."/>
            <person name="Yoshida T."/>
            <person name="Shimamura S."/>
            <person name="Takaki Y."/>
            <person name="Nagai Y."/>
            <person name="Toyoda A."/>
            <person name="Suzuki Y."/>
            <person name="Arimoto A."/>
            <person name="Ishii H."/>
            <person name="Satoh N."/>
            <person name="Nishiyama T."/>
            <person name="Hasebe M."/>
            <person name="Maruyama T."/>
            <person name="Minagawa J."/>
            <person name="Obokata J."/>
            <person name="Shigenobu S."/>
        </authorList>
    </citation>
    <scope>NUCLEOTIDE SEQUENCE [LARGE SCALE GENOMIC DNA]</scope>
</reference>
<organism evidence="1 2">
    <name type="scientific">Plakobranchus ocellatus</name>
    <dbReference type="NCBI Taxonomy" id="259542"/>
    <lineage>
        <taxon>Eukaryota</taxon>
        <taxon>Metazoa</taxon>
        <taxon>Spiralia</taxon>
        <taxon>Lophotrochozoa</taxon>
        <taxon>Mollusca</taxon>
        <taxon>Gastropoda</taxon>
        <taxon>Heterobranchia</taxon>
        <taxon>Euthyneura</taxon>
        <taxon>Panpulmonata</taxon>
        <taxon>Sacoglossa</taxon>
        <taxon>Placobranchoidea</taxon>
        <taxon>Plakobranchidae</taxon>
        <taxon>Plakobranchus</taxon>
    </lineage>
</organism>
<dbReference type="AlphaFoldDB" id="A0AAV3YA98"/>
<keyword evidence="2" id="KW-1185">Reference proteome</keyword>
<name>A0AAV3YA98_9GAST</name>
<dbReference type="Proteomes" id="UP000735302">
    <property type="component" value="Unassembled WGS sequence"/>
</dbReference>
<accession>A0AAV3YA98</accession>